<accession>A0A3P3W736</accession>
<dbReference type="Proteomes" id="UP000271937">
    <property type="component" value="Unassembled WGS sequence"/>
</dbReference>
<keyword evidence="4" id="KW-1185">Reference proteome</keyword>
<dbReference type="EMBL" id="RQVR01000024">
    <property type="protein sequence ID" value="RRJ88483.1"/>
    <property type="molecule type" value="Genomic_DNA"/>
</dbReference>
<organism evidence="3 4">
    <name type="scientific">Flavobacterium macacae</name>
    <dbReference type="NCBI Taxonomy" id="2488993"/>
    <lineage>
        <taxon>Bacteria</taxon>
        <taxon>Pseudomonadati</taxon>
        <taxon>Bacteroidota</taxon>
        <taxon>Flavobacteriia</taxon>
        <taxon>Flavobacteriales</taxon>
        <taxon>Flavobacteriaceae</taxon>
        <taxon>Flavobacterium</taxon>
    </lineage>
</organism>
<evidence type="ECO:0000313" key="4">
    <source>
        <dbReference type="Proteomes" id="UP000271937"/>
    </source>
</evidence>
<proteinExistence type="predicted"/>
<dbReference type="GO" id="GO:0016757">
    <property type="term" value="F:glycosyltransferase activity"/>
    <property type="evidence" value="ECO:0007669"/>
    <property type="project" value="InterPro"/>
</dbReference>
<dbReference type="PANTHER" id="PTHR46401:SF2">
    <property type="entry name" value="GLYCOSYLTRANSFERASE WBBK-RELATED"/>
    <property type="match status" value="1"/>
</dbReference>
<dbReference type="RefSeq" id="WP_125013990.1">
    <property type="nucleotide sequence ID" value="NZ_RQVR01000024.1"/>
</dbReference>
<protein>
    <recommendedName>
        <fullName evidence="2">Glycosyl transferase family 1 domain-containing protein</fullName>
    </recommendedName>
</protein>
<evidence type="ECO:0000259" key="2">
    <source>
        <dbReference type="Pfam" id="PF00534"/>
    </source>
</evidence>
<name>A0A3P3W736_9FLAO</name>
<dbReference type="PANTHER" id="PTHR46401">
    <property type="entry name" value="GLYCOSYLTRANSFERASE WBBK-RELATED"/>
    <property type="match status" value="1"/>
</dbReference>
<dbReference type="OrthoDB" id="9801609at2"/>
<dbReference type="SUPFAM" id="SSF53756">
    <property type="entry name" value="UDP-Glycosyltransferase/glycogen phosphorylase"/>
    <property type="match status" value="1"/>
</dbReference>
<dbReference type="InterPro" id="IPR001296">
    <property type="entry name" value="Glyco_trans_1"/>
</dbReference>
<sequence length="333" mass="38551">MVLIDALYINNGGGKILLDYLVKEIEGKNINAYYLFDLRCINDFQFIPTHRKIYLRASLIKRHQFYKKNLNLFTKVFCFGNLPPTIKLNIPVFTYFHNRLFLKIPQNLKFKTQVFLKLKFFIFKLLIKNTDYIILQSNVIKEEFLKLINIDSSKVLVLPFYEPIKYSNSIKVKHSFIYVSSGIEYKNHKRLLDAFTMVYDFTKKGSLILTIDDSYIDLYNEIKLLIDRGYPIINLGFAKKELLAREYSKAEFAIYPSLTESLGLGVVEAIEGGCDVIGADLPYLHAICQPSLVFDPLSVDSIKNSIIFAINHILPNTEQKLFNEVNKIISLLK</sequence>
<reference evidence="3 4" key="1">
    <citation type="submission" date="2018-11" db="EMBL/GenBank/DDBJ databases">
        <title>Flavobacterium sp. nov., YIM 102600 draft genome.</title>
        <authorList>
            <person name="Li G."/>
            <person name="Jiang Y."/>
        </authorList>
    </citation>
    <scope>NUCLEOTIDE SEQUENCE [LARGE SCALE GENOMIC DNA]</scope>
    <source>
        <strain evidence="3 4">YIM 102600</strain>
    </source>
</reference>
<gene>
    <name evidence="3" type="ORF">EG849_14475</name>
</gene>
<keyword evidence="1" id="KW-0808">Transferase</keyword>
<dbReference type="AlphaFoldDB" id="A0A3P3W736"/>
<dbReference type="GO" id="GO:0009103">
    <property type="term" value="P:lipopolysaccharide biosynthetic process"/>
    <property type="evidence" value="ECO:0007669"/>
    <property type="project" value="TreeGrafter"/>
</dbReference>
<comment type="caution">
    <text evidence="3">The sequence shown here is derived from an EMBL/GenBank/DDBJ whole genome shotgun (WGS) entry which is preliminary data.</text>
</comment>
<evidence type="ECO:0000256" key="1">
    <source>
        <dbReference type="ARBA" id="ARBA00022679"/>
    </source>
</evidence>
<dbReference type="Pfam" id="PF00534">
    <property type="entry name" value="Glycos_transf_1"/>
    <property type="match status" value="1"/>
</dbReference>
<feature type="domain" description="Glycosyl transferase family 1" evidence="2">
    <location>
        <begin position="173"/>
        <end position="310"/>
    </location>
</feature>
<evidence type="ECO:0000313" key="3">
    <source>
        <dbReference type="EMBL" id="RRJ88483.1"/>
    </source>
</evidence>
<dbReference type="Gene3D" id="3.40.50.2000">
    <property type="entry name" value="Glycogen Phosphorylase B"/>
    <property type="match status" value="1"/>
</dbReference>